<protein>
    <submittedName>
        <fullName evidence="2">Uncharacterized protein</fullName>
    </submittedName>
</protein>
<dbReference type="HOGENOM" id="CLU_002517_0_0_1"/>
<feature type="region of interest" description="Disordered" evidence="1">
    <location>
        <begin position="1018"/>
        <end position="1041"/>
    </location>
</feature>
<feature type="compositionally biased region" description="Polar residues" evidence="1">
    <location>
        <begin position="504"/>
        <end position="535"/>
    </location>
</feature>
<feature type="compositionally biased region" description="Basic and acidic residues" evidence="1">
    <location>
        <begin position="549"/>
        <end position="582"/>
    </location>
</feature>
<feature type="region of interest" description="Disordered" evidence="1">
    <location>
        <begin position="1212"/>
        <end position="1246"/>
    </location>
</feature>
<feature type="compositionally biased region" description="Low complexity" evidence="1">
    <location>
        <begin position="304"/>
        <end position="314"/>
    </location>
</feature>
<dbReference type="VEuPathDB" id="FungiDB:HMPREF1541_03768"/>
<feature type="compositionally biased region" description="Basic and acidic residues" evidence="1">
    <location>
        <begin position="615"/>
        <end position="625"/>
    </location>
</feature>
<feature type="compositionally biased region" description="Basic and acidic residues" evidence="1">
    <location>
        <begin position="218"/>
        <end position="228"/>
    </location>
</feature>
<dbReference type="Proteomes" id="UP000030752">
    <property type="component" value="Unassembled WGS sequence"/>
</dbReference>
<feature type="compositionally biased region" description="Basic and acidic residues" evidence="1">
    <location>
        <begin position="661"/>
        <end position="692"/>
    </location>
</feature>
<feature type="compositionally biased region" description="Basic and acidic residues" evidence="1">
    <location>
        <begin position="879"/>
        <end position="900"/>
    </location>
</feature>
<evidence type="ECO:0000313" key="2">
    <source>
        <dbReference type="EMBL" id="ETN41831.1"/>
    </source>
</evidence>
<feature type="compositionally biased region" description="Low complexity" evidence="1">
    <location>
        <begin position="846"/>
        <end position="860"/>
    </location>
</feature>
<feature type="compositionally biased region" description="Basic and acidic residues" evidence="1">
    <location>
        <begin position="422"/>
        <end position="432"/>
    </location>
</feature>
<feature type="compositionally biased region" description="Gly residues" evidence="1">
    <location>
        <begin position="736"/>
        <end position="750"/>
    </location>
</feature>
<feature type="compositionally biased region" description="Basic residues" evidence="1">
    <location>
        <begin position="1237"/>
        <end position="1246"/>
    </location>
</feature>
<dbReference type="InParanoid" id="W2RZA8"/>
<gene>
    <name evidence="2" type="ORF">HMPREF1541_03768</name>
</gene>
<proteinExistence type="predicted"/>
<evidence type="ECO:0000313" key="3">
    <source>
        <dbReference type="Proteomes" id="UP000030752"/>
    </source>
</evidence>
<feature type="compositionally biased region" description="Polar residues" evidence="1">
    <location>
        <begin position="161"/>
        <end position="170"/>
    </location>
</feature>
<dbReference type="OrthoDB" id="310870at2759"/>
<evidence type="ECO:0000256" key="1">
    <source>
        <dbReference type="SAM" id="MobiDB-lite"/>
    </source>
</evidence>
<feature type="region of interest" description="Disordered" evidence="1">
    <location>
        <begin position="134"/>
        <end position="199"/>
    </location>
</feature>
<dbReference type="EMBL" id="KB822719">
    <property type="protein sequence ID" value="ETN41831.1"/>
    <property type="molecule type" value="Genomic_DNA"/>
</dbReference>
<feature type="region of interest" description="Disordered" evidence="1">
    <location>
        <begin position="876"/>
        <end position="1004"/>
    </location>
</feature>
<feature type="region of interest" description="Disordered" evidence="1">
    <location>
        <begin position="218"/>
        <end position="535"/>
    </location>
</feature>
<feature type="compositionally biased region" description="Polar residues" evidence="1">
    <location>
        <begin position="460"/>
        <end position="469"/>
    </location>
</feature>
<feature type="compositionally biased region" description="Polar residues" evidence="1">
    <location>
        <begin position="753"/>
        <end position="767"/>
    </location>
</feature>
<keyword evidence="3" id="KW-1185">Reference proteome</keyword>
<dbReference type="RefSeq" id="XP_008716340.1">
    <property type="nucleotide sequence ID" value="XM_008718118.1"/>
</dbReference>
<dbReference type="STRING" id="1220924.W2RZA8"/>
<organism evidence="2 3">
    <name type="scientific">Cyphellophora europaea (strain CBS 101466)</name>
    <name type="common">Phialophora europaea</name>
    <dbReference type="NCBI Taxonomy" id="1220924"/>
    <lineage>
        <taxon>Eukaryota</taxon>
        <taxon>Fungi</taxon>
        <taxon>Dikarya</taxon>
        <taxon>Ascomycota</taxon>
        <taxon>Pezizomycotina</taxon>
        <taxon>Eurotiomycetes</taxon>
        <taxon>Chaetothyriomycetidae</taxon>
        <taxon>Chaetothyriales</taxon>
        <taxon>Cyphellophoraceae</taxon>
        <taxon>Cyphellophora</taxon>
    </lineage>
</organism>
<feature type="compositionally biased region" description="Polar residues" evidence="1">
    <location>
        <begin position="246"/>
        <end position="257"/>
    </location>
</feature>
<feature type="region of interest" description="Disordered" evidence="1">
    <location>
        <begin position="54"/>
        <end position="94"/>
    </location>
</feature>
<accession>W2RZA8</accession>
<name>W2RZA8_CYPE1</name>
<feature type="compositionally biased region" description="Low complexity" evidence="1">
    <location>
        <begin position="22"/>
        <end position="32"/>
    </location>
</feature>
<feature type="region of interest" description="Disordered" evidence="1">
    <location>
        <begin position="1"/>
        <end position="39"/>
    </location>
</feature>
<sequence>MADSIVQDVVNQSRSVGDLSPADAAATTTTTDSKPLGDVNGVVDVAIKENGLHNPTILSDFDDASARSDTDTSRADGSVAGDKQSESKPLKKFAPAKPVSFAKYSVPKTVAANATAKPADKGPAVIFVQSRATFTDSRTAPTPTSSTPSLQLAGRPRLVAKSTSSLQQKAKTYKPVAPDPMQVWNKNRVTPAPSTKHLTDEELKQQYGIHLTSRLQADVEGKESKWADIDDDEDDWAPETIEWNDGTKTTLAATETHPNAPAPHPDVPMPREPKEVQVMKPPPPPPSQFTSSVGPNATVLKIGANAEKQMAQKAAAEKSRSPLDNALGRSPSNTLPAPVPVKSPWAPLPPVDKTSPVEIHPQPMMPPPNRFGPGHGPSHSGNMQAPSPAREMSADDFNRAWRDGQPNQPRELFMPNSGRYEAVSDGRRRMSRNDQGFRAPAVLQRPSATDPHAPAEPSAAFQTTRTSSDVNRRRTSSIVSGGSGQFARRLSIRSGDMSAPVFDNMSSDLSARPTSQDGPPLQVQTPAYQARTTTGDYISANLSEFDLEAEREKQKQMMKESGIRARQRRLEEEARLEAEKQERIKKKLAALEAAQPPSEQKIEGPSDPPQMPEEQPTKVEARAESGGELPRMSTSVSQSPPKPPQPLATGEPQQYGMIKVHPLDTAKKMGMMDHQRPFASMRPDRESSDDPSRPFAPGSNGMRTGETQRPFGSESIGAPEPSPKFSKSGSAPNGAVGRGWGDPRGPGAGNLWGISSNKALGNGTFDQTLAGYAPQDLSRAPSGAPGWSSGRTPVAGSSPHVAEARLPPGSPLLSPDQGPLAADSEVDTLFPVVRPAPIGPPQQQNLPSAPSGMASSPSLGHSSNLAAWNNFHSVASAQERAENDRLQREHAARKEEEQRTGIRRGPQYTFNETWKQVHLGENPTQRDMSGMTHSAVSASPFGAAGSLPTGPAPRGSRFFPSPVTHPIDERRSATYSYSEPPGSPSPPPAEEYASAHPAFDGDQHRPAVRFPRERAVVKLPPSSPLTPPAEPHEEKPSQPMTWAARAAMASQPQLRAVSTPIAQTPSWQERFNGLFDRKLASQRSAESQPSPAVEISSRELLEVMSPTGASVSLPVHASTFPQDEAFIVASKEVEEEEDLFEDRELASLPTISLPLQPLVSLPLALKPRMFFQKGLEVTSGDPSWMHFPRGGQYAIVRAPGTAKSTKVNLPSYEGAVSHSSPKYPKTSGKRGGFNGRGKARTAAKAA</sequence>
<dbReference type="GeneID" id="19971107"/>
<reference evidence="2 3" key="1">
    <citation type="submission" date="2013-03" db="EMBL/GenBank/DDBJ databases">
        <title>The Genome Sequence of Phialophora europaea CBS 101466.</title>
        <authorList>
            <consortium name="The Broad Institute Genomics Platform"/>
            <person name="Cuomo C."/>
            <person name="de Hoog S."/>
            <person name="Gorbushina A."/>
            <person name="Walker B."/>
            <person name="Young S.K."/>
            <person name="Zeng Q."/>
            <person name="Gargeya S."/>
            <person name="Fitzgerald M."/>
            <person name="Haas B."/>
            <person name="Abouelleil A."/>
            <person name="Allen A.W."/>
            <person name="Alvarado L."/>
            <person name="Arachchi H.M."/>
            <person name="Berlin A.M."/>
            <person name="Chapman S.B."/>
            <person name="Gainer-Dewar J."/>
            <person name="Goldberg J."/>
            <person name="Griggs A."/>
            <person name="Gujja S."/>
            <person name="Hansen M."/>
            <person name="Howarth C."/>
            <person name="Imamovic A."/>
            <person name="Ireland A."/>
            <person name="Larimer J."/>
            <person name="McCowan C."/>
            <person name="Murphy C."/>
            <person name="Pearson M."/>
            <person name="Poon T.W."/>
            <person name="Priest M."/>
            <person name="Roberts A."/>
            <person name="Saif S."/>
            <person name="Shea T."/>
            <person name="Sisk P."/>
            <person name="Sykes S."/>
            <person name="Wortman J."/>
            <person name="Nusbaum C."/>
            <person name="Birren B."/>
        </authorList>
    </citation>
    <scope>NUCLEOTIDE SEQUENCE [LARGE SCALE GENOMIC DNA]</scope>
    <source>
        <strain evidence="2 3">CBS 101466</strain>
    </source>
</reference>
<feature type="compositionally biased region" description="Basic and acidic residues" evidence="1">
    <location>
        <begin position="64"/>
        <end position="74"/>
    </location>
</feature>
<feature type="compositionally biased region" description="Basic and acidic residues" evidence="1">
    <location>
        <begin position="392"/>
        <end position="402"/>
    </location>
</feature>
<feature type="region of interest" description="Disordered" evidence="1">
    <location>
        <begin position="549"/>
        <end position="861"/>
    </location>
</feature>
<feature type="compositionally biased region" description="Pro residues" evidence="1">
    <location>
        <begin position="337"/>
        <end position="350"/>
    </location>
</feature>
<dbReference type="AlphaFoldDB" id="W2RZA8"/>
<feature type="compositionally biased region" description="Polar residues" evidence="1">
    <location>
        <begin position="922"/>
        <end position="937"/>
    </location>
</feature>
<dbReference type="eggNOG" id="ENOG502RY1C">
    <property type="taxonomic scope" value="Eukaryota"/>
</dbReference>